<dbReference type="Proteomes" id="UP000266272">
    <property type="component" value="Unassembled WGS sequence"/>
</dbReference>
<organism evidence="6 7">
    <name type="scientific">Trichoderma arundinaceum</name>
    <dbReference type="NCBI Taxonomy" id="490622"/>
    <lineage>
        <taxon>Eukaryota</taxon>
        <taxon>Fungi</taxon>
        <taxon>Dikarya</taxon>
        <taxon>Ascomycota</taxon>
        <taxon>Pezizomycotina</taxon>
        <taxon>Sordariomycetes</taxon>
        <taxon>Hypocreomycetidae</taxon>
        <taxon>Hypocreales</taxon>
        <taxon>Hypocreaceae</taxon>
        <taxon>Trichoderma</taxon>
    </lineage>
</organism>
<protein>
    <submittedName>
        <fullName evidence="6">Rnase p rpr2 rpp21 subunit domain-containing</fullName>
    </submittedName>
</protein>
<reference evidence="6 7" key="1">
    <citation type="journal article" date="2018" name="PLoS Pathog.">
        <title>Evolution of structural diversity of trichothecenes, a family of toxins produced by plant pathogenic and entomopathogenic fungi.</title>
        <authorList>
            <person name="Proctor R.H."/>
            <person name="McCormick S.P."/>
            <person name="Kim H.S."/>
            <person name="Cardoza R.E."/>
            <person name="Stanley A.M."/>
            <person name="Lindo L."/>
            <person name="Kelly A."/>
            <person name="Brown D.W."/>
            <person name="Lee T."/>
            <person name="Vaughan M.M."/>
            <person name="Alexander N.J."/>
            <person name="Busman M."/>
            <person name="Gutierrez S."/>
        </authorList>
    </citation>
    <scope>NUCLEOTIDE SEQUENCE [LARGE SCALE GENOMIC DNA]</scope>
    <source>
        <strain evidence="6 7">IBT 40837</strain>
    </source>
</reference>
<dbReference type="PANTHER" id="PTHR14742:SF0">
    <property type="entry name" value="RIBONUCLEASE P PROTEIN SUBUNIT P21"/>
    <property type="match status" value="1"/>
</dbReference>
<proteinExistence type="inferred from homology"/>
<keyword evidence="3" id="KW-0862">Zinc</keyword>
<comment type="similarity">
    <text evidence="4">Belongs to the eukaryotic/archaeal RNase P protein component 4 family.</text>
</comment>
<evidence type="ECO:0000256" key="1">
    <source>
        <dbReference type="ARBA" id="ARBA00022694"/>
    </source>
</evidence>
<feature type="region of interest" description="Disordered" evidence="5">
    <location>
        <begin position="156"/>
        <end position="194"/>
    </location>
</feature>
<gene>
    <name evidence="6" type="ORF">TARUN_623</name>
</gene>
<dbReference type="PANTHER" id="PTHR14742">
    <property type="entry name" value="RIBONUCLEASE P SUBUNIT P21"/>
    <property type="match status" value="1"/>
</dbReference>
<evidence type="ECO:0000313" key="7">
    <source>
        <dbReference type="Proteomes" id="UP000266272"/>
    </source>
</evidence>
<feature type="compositionally biased region" description="Polar residues" evidence="5">
    <location>
        <begin position="52"/>
        <end position="62"/>
    </location>
</feature>
<name>A0A395NZQ6_TRIAR</name>
<dbReference type="Pfam" id="PF04032">
    <property type="entry name" value="Rpr2"/>
    <property type="match status" value="1"/>
</dbReference>
<dbReference type="GO" id="GO:0005655">
    <property type="term" value="C:nucleolar ribonuclease P complex"/>
    <property type="evidence" value="ECO:0007669"/>
    <property type="project" value="TreeGrafter"/>
</dbReference>
<evidence type="ECO:0000256" key="3">
    <source>
        <dbReference type="ARBA" id="ARBA00022833"/>
    </source>
</evidence>
<evidence type="ECO:0000256" key="5">
    <source>
        <dbReference type="SAM" id="MobiDB-lite"/>
    </source>
</evidence>
<dbReference type="InterPro" id="IPR007175">
    <property type="entry name" value="Rpr2/Snm1/Rpp21"/>
</dbReference>
<feature type="region of interest" description="Disordered" evidence="5">
    <location>
        <begin position="37"/>
        <end position="65"/>
    </location>
</feature>
<keyword evidence="7" id="KW-1185">Reference proteome</keyword>
<dbReference type="OrthoDB" id="128536at2759"/>
<sequence>MAKPKGNPGIQNRHIYTRASYLYQAASYLASCAQQTKKGVEPEKARNEDRAPSSSIRGTSTGVAHDGEFVHSAKERKAIMNLSHQVISDMRSVSLKAQIRQSPSIKQTICRYCDSVQIEGKTCGSTVENLSKGGRKPWADVLATRCDTCGNVKRYPISAPRQKRRPLRTPGTPKMEKNSTSTPPAPSSARGLPT</sequence>
<dbReference type="GO" id="GO:0008033">
    <property type="term" value="P:tRNA processing"/>
    <property type="evidence" value="ECO:0007669"/>
    <property type="project" value="UniProtKB-KW"/>
</dbReference>
<dbReference type="EMBL" id="PXOA01000038">
    <property type="protein sequence ID" value="RFU81585.1"/>
    <property type="molecule type" value="Genomic_DNA"/>
</dbReference>
<dbReference type="AlphaFoldDB" id="A0A395NZQ6"/>
<dbReference type="STRING" id="490622.A0A395NZQ6"/>
<keyword evidence="1" id="KW-0819">tRNA processing</keyword>
<comment type="caution">
    <text evidence="6">The sequence shown here is derived from an EMBL/GenBank/DDBJ whole genome shotgun (WGS) entry which is preliminary data.</text>
</comment>
<evidence type="ECO:0000256" key="4">
    <source>
        <dbReference type="ARBA" id="ARBA00038402"/>
    </source>
</evidence>
<keyword evidence="2" id="KW-0479">Metal-binding</keyword>
<evidence type="ECO:0000256" key="2">
    <source>
        <dbReference type="ARBA" id="ARBA00022723"/>
    </source>
</evidence>
<dbReference type="Gene3D" id="6.20.50.20">
    <property type="match status" value="1"/>
</dbReference>
<evidence type="ECO:0000313" key="6">
    <source>
        <dbReference type="EMBL" id="RFU81585.1"/>
    </source>
</evidence>
<dbReference type="GO" id="GO:0046872">
    <property type="term" value="F:metal ion binding"/>
    <property type="evidence" value="ECO:0007669"/>
    <property type="project" value="UniProtKB-KW"/>
</dbReference>
<feature type="compositionally biased region" description="Basic and acidic residues" evidence="5">
    <location>
        <begin position="38"/>
        <end position="51"/>
    </location>
</feature>
<accession>A0A395NZQ6</accession>